<dbReference type="EMBL" id="CM042015">
    <property type="protein sequence ID" value="KAI3711054.1"/>
    <property type="molecule type" value="Genomic_DNA"/>
</dbReference>
<evidence type="ECO:0000313" key="2">
    <source>
        <dbReference type="Proteomes" id="UP001055811"/>
    </source>
</evidence>
<keyword evidence="2" id="KW-1185">Reference proteome</keyword>
<proteinExistence type="predicted"/>
<name>A0ACB9AN34_CICIN</name>
<evidence type="ECO:0000313" key="1">
    <source>
        <dbReference type="EMBL" id="KAI3711054.1"/>
    </source>
</evidence>
<reference evidence="1 2" key="2">
    <citation type="journal article" date="2022" name="Mol. Ecol. Resour.">
        <title>The genomes of chicory, endive, great burdock and yacon provide insights into Asteraceae paleo-polyploidization history and plant inulin production.</title>
        <authorList>
            <person name="Fan W."/>
            <person name="Wang S."/>
            <person name="Wang H."/>
            <person name="Wang A."/>
            <person name="Jiang F."/>
            <person name="Liu H."/>
            <person name="Zhao H."/>
            <person name="Xu D."/>
            <person name="Zhang Y."/>
        </authorList>
    </citation>
    <scope>NUCLEOTIDE SEQUENCE [LARGE SCALE GENOMIC DNA]</scope>
    <source>
        <strain evidence="2">cv. Punajuju</strain>
        <tissue evidence="1">Leaves</tissue>
    </source>
</reference>
<reference evidence="2" key="1">
    <citation type="journal article" date="2022" name="Mol. Ecol. Resour.">
        <title>The genomes of chicory, endive, great burdock and yacon provide insights into Asteraceae palaeo-polyploidization history and plant inulin production.</title>
        <authorList>
            <person name="Fan W."/>
            <person name="Wang S."/>
            <person name="Wang H."/>
            <person name="Wang A."/>
            <person name="Jiang F."/>
            <person name="Liu H."/>
            <person name="Zhao H."/>
            <person name="Xu D."/>
            <person name="Zhang Y."/>
        </authorList>
    </citation>
    <scope>NUCLEOTIDE SEQUENCE [LARGE SCALE GENOMIC DNA]</scope>
    <source>
        <strain evidence="2">cv. Punajuju</strain>
    </source>
</reference>
<dbReference type="Proteomes" id="UP001055811">
    <property type="component" value="Linkage Group LG07"/>
</dbReference>
<gene>
    <name evidence="1" type="ORF">L2E82_40860</name>
</gene>
<comment type="caution">
    <text evidence="1">The sequence shown here is derived from an EMBL/GenBank/DDBJ whole genome shotgun (WGS) entry which is preliminary data.</text>
</comment>
<sequence length="79" mass="8984">MNNVDRLSLPTTIAHPDEGLRICHLGTRNQVRLFHILYVAGSGREHIETQGSKEEVAEREREEVIALKCSSRNSYHQDA</sequence>
<organism evidence="1 2">
    <name type="scientific">Cichorium intybus</name>
    <name type="common">Chicory</name>
    <dbReference type="NCBI Taxonomy" id="13427"/>
    <lineage>
        <taxon>Eukaryota</taxon>
        <taxon>Viridiplantae</taxon>
        <taxon>Streptophyta</taxon>
        <taxon>Embryophyta</taxon>
        <taxon>Tracheophyta</taxon>
        <taxon>Spermatophyta</taxon>
        <taxon>Magnoliopsida</taxon>
        <taxon>eudicotyledons</taxon>
        <taxon>Gunneridae</taxon>
        <taxon>Pentapetalae</taxon>
        <taxon>asterids</taxon>
        <taxon>campanulids</taxon>
        <taxon>Asterales</taxon>
        <taxon>Asteraceae</taxon>
        <taxon>Cichorioideae</taxon>
        <taxon>Cichorieae</taxon>
        <taxon>Cichoriinae</taxon>
        <taxon>Cichorium</taxon>
    </lineage>
</organism>
<protein>
    <submittedName>
        <fullName evidence="1">Uncharacterized protein</fullName>
    </submittedName>
</protein>
<accession>A0ACB9AN34</accession>